<dbReference type="GO" id="GO:0000731">
    <property type="term" value="P:DNA synthesis involved in DNA repair"/>
    <property type="evidence" value="ECO:0007669"/>
    <property type="project" value="TreeGrafter"/>
</dbReference>
<keyword evidence="6" id="KW-0234">DNA repair</keyword>
<proteinExistence type="inferred from homology"/>
<dbReference type="EMBL" id="JAAONZ010000026">
    <property type="protein sequence ID" value="NHO68252.1"/>
    <property type="molecule type" value="Genomic_DNA"/>
</dbReference>
<dbReference type="InterPro" id="IPR042174">
    <property type="entry name" value="RecF_2"/>
</dbReference>
<keyword evidence="4 6" id="KW-0067">ATP-binding</keyword>
<dbReference type="GO" id="GO:0003697">
    <property type="term" value="F:single-stranded DNA binding"/>
    <property type="evidence" value="ECO:0007669"/>
    <property type="project" value="UniProtKB-UniRule"/>
</dbReference>
<dbReference type="InterPro" id="IPR003395">
    <property type="entry name" value="RecF/RecN/SMC_N"/>
</dbReference>
<dbReference type="RefSeq" id="WP_167192068.1">
    <property type="nucleotide sequence ID" value="NZ_JAAONZ010000026.1"/>
</dbReference>
<dbReference type="GO" id="GO:0005737">
    <property type="term" value="C:cytoplasm"/>
    <property type="evidence" value="ECO:0007669"/>
    <property type="project" value="UniProtKB-SubCell"/>
</dbReference>
<evidence type="ECO:0000256" key="2">
    <source>
        <dbReference type="ARBA" id="ARBA00022705"/>
    </source>
</evidence>
<evidence type="ECO:0000259" key="8">
    <source>
        <dbReference type="Pfam" id="PF02463"/>
    </source>
</evidence>
<gene>
    <name evidence="6" type="primary">recF</name>
    <name evidence="9" type="ORF">G8770_22100</name>
</gene>
<evidence type="ECO:0000313" key="10">
    <source>
        <dbReference type="Proteomes" id="UP000787472"/>
    </source>
</evidence>
<dbReference type="InterPro" id="IPR027417">
    <property type="entry name" value="P-loop_NTPase"/>
</dbReference>
<dbReference type="PANTHER" id="PTHR32182:SF0">
    <property type="entry name" value="DNA REPLICATION AND REPAIR PROTEIN RECF"/>
    <property type="match status" value="1"/>
</dbReference>
<comment type="caution">
    <text evidence="9">The sequence shown here is derived from an EMBL/GenBank/DDBJ whole genome shotgun (WGS) entry which is preliminary data.</text>
</comment>
<dbReference type="InterPro" id="IPR001238">
    <property type="entry name" value="DNA-binding_RecF"/>
</dbReference>
<keyword evidence="1 6" id="KW-0963">Cytoplasm</keyword>
<feature type="binding site" evidence="6">
    <location>
        <begin position="30"/>
        <end position="37"/>
    </location>
    <ligand>
        <name>ATP</name>
        <dbReference type="ChEBI" id="CHEBI:30616"/>
    </ligand>
</feature>
<dbReference type="GO" id="GO:0009432">
    <property type="term" value="P:SOS response"/>
    <property type="evidence" value="ECO:0007669"/>
    <property type="project" value="UniProtKB-UniRule"/>
</dbReference>
<accession>A0A9E5T4R8</accession>
<keyword evidence="2 6" id="KW-0235">DNA replication</keyword>
<dbReference type="PANTHER" id="PTHR32182">
    <property type="entry name" value="DNA REPLICATION AND REPAIR PROTEIN RECF"/>
    <property type="match status" value="1"/>
</dbReference>
<dbReference type="HAMAP" id="MF_00365">
    <property type="entry name" value="RecF"/>
    <property type="match status" value="1"/>
</dbReference>
<comment type="similarity">
    <text evidence="6">Belongs to the RecF family.</text>
</comment>
<evidence type="ECO:0000256" key="3">
    <source>
        <dbReference type="ARBA" id="ARBA00022741"/>
    </source>
</evidence>
<keyword evidence="5 6" id="KW-0238">DNA-binding</keyword>
<reference evidence="9" key="1">
    <citation type="submission" date="2020-03" db="EMBL/GenBank/DDBJ databases">
        <authorList>
            <person name="Guo F."/>
        </authorList>
    </citation>
    <scope>NUCLEOTIDE SEQUENCE</scope>
    <source>
        <strain evidence="9">JCM 30134</strain>
    </source>
</reference>
<evidence type="ECO:0000256" key="7">
    <source>
        <dbReference type="SAM" id="MobiDB-lite"/>
    </source>
</evidence>
<keyword evidence="6" id="KW-0227">DNA damage</keyword>
<evidence type="ECO:0000256" key="5">
    <source>
        <dbReference type="ARBA" id="ARBA00023125"/>
    </source>
</evidence>
<dbReference type="SUPFAM" id="SSF52540">
    <property type="entry name" value="P-loop containing nucleoside triphosphate hydrolases"/>
    <property type="match status" value="1"/>
</dbReference>
<feature type="region of interest" description="Disordered" evidence="7">
    <location>
        <begin position="114"/>
        <end position="149"/>
    </location>
</feature>
<name>A0A9E5T4R8_9GAMM</name>
<evidence type="ECO:0000256" key="4">
    <source>
        <dbReference type="ARBA" id="ARBA00022840"/>
    </source>
</evidence>
<sequence length="513" mass="56485">MTLRRLSAQNFRNLQAVDIELSPQLNIFYGDNGSGKTSILEAISTLSLGRSFRSRKFKTMIHYDADAYTVFGRVDISQQSPLVRDFVSAGGAAAPGSDVKPALGAAAAVEQAQPAQSNEAFLTAPGPSLGESNTDRRQPPEGDRPVPAGIQLPVGVQRSRDGQVLIKKGGQPCSSAAELAETLPVRVMNGHSFSLLEGAPLVRRQFLDWLVFHVEHDFYKVWRSYEKCLKHRNSLLRRGKIEASLLAPWDRELAALAARLDSFREAAFDRLRVVFSRLISGFEGLEKLSIRYYRGWDAEHTFAELLETTQERDADLGYTRQGPHRADVKIMVGKTAAVDLLSRGQQKIVVSALLIAQGMVYSEQRQRRCVYLIDDLPAELDEHFRLILADWLVDMGCQVFVTGVEKQPLLAAWRRAVDGRARRREQQRDVSGPVLPAKAVQTSPEAVGESAEVTVNDPDNSASVKHVQGTVVTDDIDADGVPGCPDTIAATIENSGFRVFHVKHGVVELEPAP</sequence>
<dbReference type="GO" id="GO:0006260">
    <property type="term" value="P:DNA replication"/>
    <property type="evidence" value="ECO:0007669"/>
    <property type="project" value="UniProtKB-UniRule"/>
</dbReference>
<comment type="subcellular location">
    <subcellularLocation>
        <location evidence="6">Cytoplasm</location>
    </subcellularLocation>
</comment>
<feature type="domain" description="RecF/RecN/SMC N-terminal" evidence="8">
    <location>
        <begin position="3"/>
        <end position="77"/>
    </location>
</feature>
<dbReference type="GO" id="GO:0005524">
    <property type="term" value="F:ATP binding"/>
    <property type="evidence" value="ECO:0007669"/>
    <property type="project" value="UniProtKB-UniRule"/>
</dbReference>
<organism evidence="9 10">
    <name type="scientific">Pseudomaricurvus hydrocarbonicus</name>
    <dbReference type="NCBI Taxonomy" id="1470433"/>
    <lineage>
        <taxon>Bacteria</taxon>
        <taxon>Pseudomonadati</taxon>
        <taxon>Pseudomonadota</taxon>
        <taxon>Gammaproteobacteria</taxon>
        <taxon>Cellvibrionales</taxon>
        <taxon>Cellvibrionaceae</taxon>
        <taxon>Pseudomaricurvus</taxon>
    </lineage>
</organism>
<dbReference type="AlphaFoldDB" id="A0A9E5T4R8"/>
<keyword evidence="3 6" id="KW-0547">Nucleotide-binding</keyword>
<evidence type="ECO:0000256" key="6">
    <source>
        <dbReference type="HAMAP-Rule" id="MF_00365"/>
    </source>
</evidence>
<dbReference type="GO" id="GO:0006302">
    <property type="term" value="P:double-strand break repair"/>
    <property type="evidence" value="ECO:0007669"/>
    <property type="project" value="TreeGrafter"/>
</dbReference>
<feature type="domain" description="RecF/RecN/SMC N-terminal" evidence="8">
    <location>
        <begin position="157"/>
        <end position="410"/>
    </location>
</feature>
<keyword evidence="6" id="KW-0742">SOS response</keyword>
<evidence type="ECO:0000313" key="9">
    <source>
        <dbReference type="EMBL" id="NHO68252.1"/>
    </source>
</evidence>
<dbReference type="Pfam" id="PF02463">
    <property type="entry name" value="SMC_N"/>
    <property type="match status" value="2"/>
</dbReference>
<dbReference type="Gene3D" id="1.20.1050.90">
    <property type="entry name" value="RecF/RecN/SMC, N-terminal domain"/>
    <property type="match status" value="1"/>
</dbReference>
<protein>
    <recommendedName>
        <fullName evidence="6">DNA replication and repair protein RecF</fullName>
    </recommendedName>
</protein>
<feature type="compositionally biased region" description="Basic and acidic residues" evidence="7">
    <location>
        <begin position="133"/>
        <end position="144"/>
    </location>
</feature>
<dbReference type="Gene3D" id="3.40.50.300">
    <property type="entry name" value="P-loop containing nucleotide triphosphate hydrolases"/>
    <property type="match status" value="1"/>
</dbReference>
<dbReference type="Proteomes" id="UP000787472">
    <property type="component" value="Unassembled WGS sequence"/>
</dbReference>
<evidence type="ECO:0000256" key="1">
    <source>
        <dbReference type="ARBA" id="ARBA00022490"/>
    </source>
</evidence>
<keyword evidence="10" id="KW-1185">Reference proteome</keyword>
<dbReference type="NCBIfam" id="TIGR00611">
    <property type="entry name" value="recf"/>
    <property type="match status" value="1"/>
</dbReference>
<comment type="function">
    <text evidence="6">The RecF protein is involved in DNA metabolism; it is required for DNA replication and normal SOS inducibility. RecF binds preferentially to single-stranded, linear DNA. It also seems to bind ATP.</text>
</comment>